<evidence type="ECO:0000256" key="4">
    <source>
        <dbReference type="ARBA" id="ARBA00022553"/>
    </source>
</evidence>
<evidence type="ECO:0000256" key="8">
    <source>
        <dbReference type="SAM" id="MobiDB-lite"/>
    </source>
</evidence>
<protein>
    <submittedName>
        <fullName evidence="10">LIPA4 protein</fullName>
    </submittedName>
</protein>
<dbReference type="GO" id="GO:0050808">
    <property type="term" value="P:synapse organization"/>
    <property type="evidence" value="ECO:0007669"/>
    <property type="project" value="TreeGrafter"/>
</dbReference>
<dbReference type="Pfam" id="PF07647">
    <property type="entry name" value="SAM_2"/>
    <property type="match status" value="1"/>
</dbReference>
<feature type="compositionally biased region" description="Basic and acidic residues" evidence="8">
    <location>
        <begin position="223"/>
        <end position="236"/>
    </location>
</feature>
<dbReference type="GO" id="GO:0005737">
    <property type="term" value="C:cytoplasm"/>
    <property type="evidence" value="ECO:0007669"/>
    <property type="project" value="UniProtKB-SubCell"/>
</dbReference>
<feature type="compositionally biased region" description="Low complexity" evidence="8">
    <location>
        <begin position="704"/>
        <end position="718"/>
    </location>
</feature>
<evidence type="ECO:0000256" key="3">
    <source>
        <dbReference type="ARBA" id="ARBA00022490"/>
    </source>
</evidence>
<feature type="non-terminal residue" evidence="10">
    <location>
        <position position="1"/>
    </location>
</feature>
<dbReference type="Proteomes" id="UP000549157">
    <property type="component" value="Unassembled WGS sequence"/>
</dbReference>
<dbReference type="InterPro" id="IPR013761">
    <property type="entry name" value="SAM/pointed_sf"/>
</dbReference>
<evidence type="ECO:0000256" key="5">
    <source>
        <dbReference type="ARBA" id="ARBA00022737"/>
    </source>
</evidence>
<evidence type="ECO:0000256" key="2">
    <source>
        <dbReference type="ARBA" id="ARBA00007026"/>
    </source>
</evidence>
<feature type="region of interest" description="Disordered" evidence="8">
    <location>
        <begin position="1235"/>
        <end position="1264"/>
    </location>
</feature>
<evidence type="ECO:0000256" key="7">
    <source>
        <dbReference type="SAM" id="Coils"/>
    </source>
</evidence>
<dbReference type="PROSITE" id="PS50105">
    <property type="entry name" value="SAM_DOMAIN"/>
    <property type="match status" value="3"/>
</dbReference>
<keyword evidence="6 7" id="KW-0175">Coiled coil</keyword>
<dbReference type="SUPFAM" id="SSF47769">
    <property type="entry name" value="SAM/Pointed domain"/>
    <property type="match status" value="3"/>
</dbReference>
<keyword evidence="11" id="KW-1185">Reference proteome</keyword>
<feature type="compositionally biased region" description="Low complexity" evidence="8">
    <location>
        <begin position="797"/>
        <end position="806"/>
    </location>
</feature>
<evidence type="ECO:0000256" key="6">
    <source>
        <dbReference type="ARBA" id="ARBA00023054"/>
    </source>
</evidence>
<dbReference type="AlphaFoldDB" id="A0A7L2K717"/>
<feature type="coiled-coil region" evidence="7">
    <location>
        <begin position="258"/>
        <end position="527"/>
    </location>
</feature>
<feature type="compositionally biased region" description="Polar residues" evidence="8">
    <location>
        <begin position="1254"/>
        <end position="1264"/>
    </location>
</feature>
<dbReference type="PANTHER" id="PTHR12587:SF5">
    <property type="entry name" value="LIPRIN-ALPHA-4"/>
    <property type="match status" value="1"/>
</dbReference>
<feature type="coiled-coil region" evidence="7">
    <location>
        <begin position="31"/>
        <end position="72"/>
    </location>
</feature>
<feature type="non-terminal residue" evidence="10">
    <location>
        <position position="1264"/>
    </location>
</feature>
<evidence type="ECO:0000259" key="9">
    <source>
        <dbReference type="PROSITE" id="PS50105"/>
    </source>
</evidence>
<dbReference type="OrthoDB" id="2132119at2759"/>
<keyword evidence="4" id="KW-0597">Phosphoprotein</keyword>
<dbReference type="SMART" id="SM00454">
    <property type="entry name" value="SAM"/>
    <property type="match status" value="3"/>
</dbReference>
<dbReference type="PANTHER" id="PTHR12587">
    <property type="entry name" value="LAR INTERACTING PROTEIN LIP -RELATED PROTEIN"/>
    <property type="match status" value="1"/>
</dbReference>
<gene>
    <name evidence="10" type="primary">Ppfia4</name>
    <name evidence="10" type="ORF">ZOSHYP_R02379</name>
</gene>
<feature type="coiled-coil region" evidence="7">
    <location>
        <begin position="635"/>
        <end position="676"/>
    </location>
</feature>
<accession>A0A7L2K717</accession>
<dbReference type="InterPro" id="IPR057892">
    <property type="entry name" value="LIP-1_CC2"/>
</dbReference>
<keyword evidence="3" id="KW-0963">Cytoplasm</keyword>
<dbReference type="CDD" id="cd09568">
    <property type="entry name" value="SAM_liprin-alpha1_2_3_4_repeat3"/>
    <property type="match status" value="1"/>
</dbReference>
<dbReference type="FunFam" id="1.10.150.50:FF:000002">
    <property type="entry name" value="PTPRF interacting protein alpha 1"/>
    <property type="match status" value="1"/>
</dbReference>
<name>A0A7L2K717_9PASS</name>
<dbReference type="CDD" id="cd09562">
    <property type="entry name" value="SAM_liprin-alpha1_2_3_4_repeat1"/>
    <property type="match status" value="1"/>
</dbReference>
<dbReference type="InterPro" id="IPR029515">
    <property type="entry name" value="Liprin"/>
</dbReference>
<organism evidence="10 11">
    <name type="scientific">Zosterops hypoxanthus</name>
    <dbReference type="NCBI Taxonomy" id="2485327"/>
    <lineage>
        <taxon>Eukaryota</taxon>
        <taxon>Metazoa</taxon>
        <taxon>Chordata</taxon>
        <taxon>Craniata</taxon>
        <taxon>Vertebrata</taxon>
        <taxon>Euteleostomi</taxon>
        <taxon>Archelosauria</taxon>
        <taxon>Archosauria</taxon>
        <taxon>Dinosauria</taxon>
        <taxon>Saurischia</taxon>
        <taxon>Theropoda</taxon>
        <taxon>Coelurosauria</taxon>
        <taxon>Aves</taxon>
        <taxon>Neognathae</taxon>
        <taxon>Neoaves</taxon>
        <taxon>Telluraves</taxon>
        <taxon>Australaves</taxon>
        <taxon>Passeriformes</taxon>
        <taxon>Sylvioidea</taxon>
        <taxon>Zosteropidae</taxon>
        <taxon>Zosterops</taxon>
    </lineage>
</organism>
<dbReference type="EMBL" id="VWYL01004172">
    <property type="protein sequence ID" value="NXR31570.1"/>
    <property type="molecule type" value="Genomic_DNA"/>
</dbReference>
<feature type="region of interest" description="Disordered" evidence="8">
    <location>
        <begin position="562"/>
        <end position="583"/>
    </location>
</feature>
<dbReference type="GO" id="GO:0048786">
    <property type="term" value="C:presynaptic active zone"/>
    <property type="evidence" value="ECO:0007669"/>
    <property type="project" value="TreeGrafter"/>
</dbReference>
<reference evidence="10 11" key="1">
    <citation type="submission" date="2019-09" db="EMBL/GenBank/DDBJ databases">
        <title>Bird 10,000 Genomes (B10K) Project - Family phase.</title>
        <authorList>
            <person name="Zhang G."/>
        </authorList>
    </citation>
    <scope>NUCLEOTIDE SEQUENCE [LARGE SCALE GENOMIC DNA]</scope>
    <source>
        <strain evidence="10">B10K-DU-001-36</strain>
        <tissue evidence="10">Muscle</tissue>
    </source>
</reference>
<feature type="compositionally biased region" description="Basic and acidic residues" evidence="8">
    <location>
        <begin position="753"/>
        <end position="764"/>
    </location>
</feature>
<feature type="domain" description="SAM" evidence="9">
    <location>
        <begin position="906"/>
        <end position="972"/>
    </location>
</feature>
<dbReference type="InterPro" id="IPR001660">
    <property type="entry name" value="SAM"/>
</dbReference>
<comment type="similarity">
    <text evidence="2">Belongs to the liprin family. Liprin-alpha subfamily.</text>
</comment>
<comment type="caution">
    <text evidence="10">The sequence shown here is derived from an EMBL/GenBank/DDBJ whole genome shotgun (WGS) entry which is preliminary data.</text>
</comment>
<evidence type="ECO:0000313" key="10">
    <source>
        <dbReference type="EMBL" id="NXR31570.1"/>
    </source>
</evidence>
<feature type="coiled-coil region" evidence="7">
    <location>
        <begin position="105"/>
        <end position="139"/>
    </location>
</feature>
<dbReference type="Pfam" id="PF00536">
    <property type="entry name" value="SAM_1"/>
    <property type="match status" value="2"/>
</dbReference>
<feature type="domain" description="SAM" evidence="9">
    <location>
        <begin position="1109"/>
        <end position="1178"/>
    </location>
</feature>
<comment type="subcellular location">
    <subcellularLocation>
        <location evidence="1">Cytoplasm</location>
    </subcellularLocation>
</comment>
<feature type="region of interest" description="Disordered" evidence="8">
    <location>
        <begin position="212"/>
        <end position="250"/>
    </location>
</feature>
<dbReference type="FunFam" id="1.10.150.50:FF:000003">
    <property type="entry name" value="liprin-alpha-2 isoform X1"/>
    <property type="match status" value="1"/>
</dbReference>
<dbReference type="InterPro" id="IPR037620">
    <property type="entry name" value="LIP-1_SAM_1"/>
</dbReference>
<dbReference type="InterPro" id="IPR037621">
    <property type="entry name" value="LIP-1_SAM_2"/>
</dbReference>
<dbReference type="Pfam" id="PF25526">
    <property type="entry name" value="LIP-1"/>
    <property type="match status" value="1"/>
</dbReference>
<feature type="domain" description="SAM" evidence="9">
    <location>
        <begin position="1028"/>
        <end position="1085"/>
    </location>
</feature>
<proteinExistence type="inferred from homology"/>
<dbReference type="Gene3D" id="1.10.150.50">
    <property type="entry name" value="Transcription Factor, Ets-1"/>
    <property type="match status" value="3"/>
</dbReference>
<dbReference type="FunFam" id="1.10.150.50:FF:000004">
    <property type="entry name" value="PTPRF interacting protein alpha 1"/>
    <property type="match status" value="1"/>
</dbReference>
<feature type="compositionally biased region" description="Polar residues" evidence="8">
    <location>
        <begin position="807"/>
        <end position="819"/>
    </location>
</feature>
<dbReference type="InterPro" id="IPR037622">
    <property type="entry name" value="LIP-1_SAM_3"/>
</dbReference>
<dbReference type="CDD" id="cd09565">
    <property type="entry name" value="SAM_liprin-alpha1_2_3_4_repeat2"/>
    <property type="match status" value="1"/>
</dbReference>
<evidence type="ECO:0000313" key="11">
    <source>
        <dbReference type="Proteomes" id="UP000549157"/>
    </source>
</evidence>
<evidence type="ECO:0000256" key="1">
    <source>
        <dbReference type="ARBA" id="ARBA00004496"/>
    </source>
</evidence>
<sequence length="1264" mass="142808">MMCEVMPTISEGDPLGPPQGSEADADFEQLMVNMLDERDKLLDTLRETRETLAVTQSRLQETLRERDQLQRQLNSALPQVRASRACPEPHHTGGLDEFATLTRELSACREQLLEREEEISELKAERNNTRLLLEHLECLVSRHERSLRMTVVKRQAQSPSGVSSEVEVLKALKSLFEHHKALDEKVRERLRAALERVATLEEQLVDAHRQVAALQQGSSREPVPGERDEREPKEPAPKLPWKRLSNGSVHPDDEAGRVVELQELLEKQNFEVVQAKERISALAASVAELEEDLGTARKDLIKSEEMSSKYQRDLREALAQKEDMEERITTLEKRYLAAQREATSIHDLNDKLENELANKESLHRQCEEKARHLQELLELAEQKLQQTMRKAETLPESPHGFGEHRLRRLLCFSQAEERHGSIEEHLRQLETQLEEKNQELARARQREKMNEEHNKRLSDTVDRLLSESNERLQLHLKERMAALEEKNTLLQELENTQKQIEEHQHDKRRLSDEIDKLRLEVDQLKTRSGTFVESVHTRSHMGSATDLRFPLGAVVHGPAEPFGAAPGLPRPQKGRFGARREDPAKVNPDWEQAQAGGVLATGPHAFDSDPDISDVDEDDRETLFSSMDVLSPGGHSDAQTLAMMLQEQLDAINEEIRMIQEEKESTELRAEELETRVTSGSMEGLNLTQLCKRASIPTSLTALSLASSSPPLSGRSTPKLSSRSAAQDLDRMGIMTLPSDLRKHRRKLLSPAARDESREDKTTIKCETSPPSSPRTLRLEKLGHPALSQEDGKRLCSSSPSSIPSSLEDQASNPSSSQDSLHKGSKRKGIKSSIGRLFGKKEKGRLIQLSREGATGQVVLTDVEGGMQDPLGLGKLGAQAEKDRRLRKKHELLEEARRKGLPFAHWDGPTVVSWLELWVGMPAWYVAACRANVKSGAIMSALSDTEIQREIGISNALHRLKLRLAIQEMVSLTSPSAPPTSRTSSGNVWVTHEEMENMPTSTKTDTEEGSWAQTLAYGDMNHEWIGNEWLPSLGLPQYRSYFMECLVDARMLDHLTKKDLRVHLKMVDSFHRTSLQYGIMCLKRLNYDRKELERRREETQHEIKDVLVWTNDQVIHWIQSIGLREYGNNLVESGVHGALLALDENFDHNSLALVLQIPTQNTQARQVLEREFNNLLALGTDRRLDDGDDKTFRRTPSWRKRFRPRDVHSINLLSGSAETLPAGFRVTSLVPLPPPAAPAKKMPPEVGASGSPRLETSTVRTYSC</sequence>
<keyword evidence="5" id="KW-0677">Repeat</keyword>
<feature type="region of interest" description="Disordered" evidence="8">
    <location>
        <begin position="704"/>
        <end position="834"/>
    </location>
</feature>